<reference evidence="3" key="1">
    <citation type="submission" date="2019-04" db="EMBL/GenBank/DDBJ databases">
        <title>Draft genome sequence of Pseudonocardiaceae bacterium SL3-2-4.</title>
        <authorList>
            <person name="Ningsih F."/>
            <person name="Yokota A."/>
            <person name="Sakai Y."/>
            <person name="Nanatani K."/>
            <person name="Yabe S."/>
            <person name="Oetari A."/>
            <person name="Sjamsuridzal W."/>
        </authorList>
    </citation>
    <scope>NUCLEOTIDE SEQUENCE [LARGE SCALE GENOMIC DNA]</scope>
    <source>
        <strain evidence="3">SL3-2-4</strain>
    </source>
</reference>
<dbReference type="AlphaFoldDB" id="A0A4D4J6I6"/>
<gene>
    <name evidence="2" type="ORF">GTS_18120</name>
</gene>
<organism evidence="2 3">
    <name type="scientific">Gandjariella thermophila</name>
    <dbReference type="NCBI Taxonomy" id="1931992"/>
    <lineage>
        <taxon>Bacteria</taxon>
        <taxon>Bacillati</taxon>
        <taxon>Actinomycetota</taxon>
        <taxon>Actinomycetes</taxon>
        <taxon>Pseudonocardiales</taxon>
        <taxon>Pseudonocardiaceae</taxon>
        <taxon>Gandjariella</taxon>
    </lineage>
</organism>
<comment type="caution">
    <text evidence="2">The sequence shown here is derived from an EMBL/GenBank/DDBJ whole genome shotgun (WGS) entry which is preliminary data.</text>
</comment>
<feature type="chain" id="PRO_5020392176" description="Lipoprotein" evidence="1">
    <location>
        <begin position="22"/>
        <end position="157"/>
    </location>
</feature>
<keyword evidence="3" id="KW-1185">Reference proteome</keyword>
<proteinExistence type="predicted"/>
<accession>A0A4D4J6I6</accession>
<name>A0A4D4J6I6_9PSEU</name>
<dbReference type="EMBL" id="BJFL01000006">
    <property type="protein sequence ID" value="GDY30179.1"/>
    <property type="molecule type" value="Genomic_DNA"/>
</dbReference>
<feature type="signal peptide" evidence="1">
    <location>
        <begin position="1"/>
        <end position="21"/>
    </location>
</feature>
<dbReference type="PROSITE" id="PS51257">
    <property type="entry name" value="PROKAR_LIPOPROTEIN"/>
    <property type="match status" value="1"/>
</dbReference>
<evidence type="ECO:0000256" key="1">
    <source>
        <dbReference type="SAM" id="SignalP"/>
    </source>
</evidence>
<dbReference type="OrthoDB" id="3683061at2"/>
<sequence length="157" mass="16362">MRRVVLPAVVGLAALGVAGCAAPPHPEVTFYSAGQAVRTGPTQYCDHQGDQCGADPRAGAVLRVPAGKPVQISVPGEVGDAAWQVVFRYREPGGAEQEARSSVFAPGDRLAYTLVLPHAGDRLETAEVQRFGGLAAGPDGLEYLIGATWVLSVDERG</sequence>
<dbReference type="InterPro" id="IPR024495">
    <property type="entry name" value="DUF2771"/>
</dbReference>
<dbReference type="Pfam" id="PF10969">
    <property type="entry name" value="DUF2771"/>
    <property type="match status" value="1"/>
</dbReference>
<evidence type="ECO:0008006" key="4">
    <source>
        <dbReference type="Google" id="ProtNLM"/>
    </source>
</evidence>
<evidence type="ECO:0000313" key="3">
    <source>
        <dbReference type="Proteomes" id="UP000298860"/>
    </source>
</evidence>
<dbReference type="RefSeq" id="WP_137813404.1">
    <property type="nucleotide sequence ID" value="NZ_BJFL01000006.1"/>
</dbReference>
<protein>
    <recommendedName>
        <fullName evidence="4">Lipoprotein</fullName>
    </recommendedName>
</protein>
<evidence type="ECO:0000313" key="2">
    <source>
        <dbReference type="EMBL" id="GDY30179.1"/>
    </source>
</evidence>
<keyword evidence="1" id="KW-0732">Signal</keyword>
<dbReference type="Proteomes" id="UP000298860">
    <property type="component" value="Unassembled WGS sequence"/>
</dbReference>